<evidence type="ECO:0000313" key="2">
    <source>
        <dbReference type="EMBL" id="KAK2172955.1"/>
    </source>
</evidence>
<comment type="caution">
    <text evidence="2">The sequence shown here is derived from an EMBL/GenBank/DDBJ whole genome shotgun (WGS) entry which is preliminary data.</text>
</comment>
<gene>
    <name evidence="2" type="ORF">NP493_916g00051</name>
</gene>
<keyword evidence="3" id="KW-1185">Reference proteome</keyword>
<sequence>MWSDAVFLCLLVVLAAPPSQAGGQVDFPSPKTWWAKRISSDLYTAGRLTERQIKYAADAGFGTIVSLFTFTDHYRIGDDRVLDTPGSRDVAERLAGLEYHVILQPGDKMATVETVSAFAAIMARAAKPVILHCFTAQSASLIALNYLAQTAGLSSRDIYSRGALLGYNFAAKSEYRSLIEAVTGEPPMVHPPTPDVTIPKWNGKYWLIKPVYKNWYMAGQIQSNQAGNLSSMGIDDIINCRQRAVSGRLPVRWPSQEEVVLLNVKDNTGTYVGTGRQSTERLLVTRIDPVRRNEYISPHSTVNYERENSLEYGDDIGYNAAFEKTDMESKNLTYLQTPPPNSKRDMKGVYTPCSVNTYLSTWLTTGKDASVCVHSQSGYRAAVVALISAARQYGLDSAWAVERASQLGYPFDKEPGQPVVKLFRAVLRRPHEAGRVGKHHPNVVVHRPCCIPLGDG</sequence>
<feature type="signal peptide" evidence="1">
    <location>
        <begin position="1"/>
        <end position="23"/>
    </location>
</feature>
<keyword evidence="1" id="KW-0732">Signal</keyword>
<protein>
    <submittedName>
        <fullName evidence="2">Uncharacterized protein</fullName>
    </submittedName>
</protein>
<evidence type="ECO:0000256" key="1">
    <source>
        <dbReference type="SAM" id="SignalP"/>
    </source>
</evidence>
<dbReference type="Proteomes" id="UP001209878">
    <property type="component" value="Unassembled WGS sequence"/>
</dbReference>
<accession>A0AAD9KKP3</accession>
<dbReference type="EMBL" id="JAODUO010000916">
    <property type="protein sequence ID" value="KAK2172955.1"/>
    <property type="molecule type" value="Genomic_DNA"/>
</dbReference>
<dbReference type="AlphaFoldDB" id="A0AAD9KKP3"/>
<proteinExistence type="predicted"/>
<feature type="chain" id="PRO_5041939322" evidence="1">
    <location>
        <begin position="24"/>
        <end position="456"/>
    </location>
</feature>
<reference evidence="2" key="1">
    <citation type="journal article" date="2023" name="Mol. Biol. Evol.">
        <title>Third-Generation Sequencing Reveals the Adaptive Role of the Epigenome in Three Deep-Sea Polychaetes.</title>
        <authorList>
            <person name="Perez M."/>
            <person name="Aroh O."/>
            <person name="Sun Y."/>
            <person name="Lan Y."/>
            <person name="Juniper S.K."/>
            <person name="Young C.R."/>
            <person name="Angers B."/>
            <person name="Qian P.Y."/>
        </authorList>
    </citation>
    <scope>NUCLEOTIDE SEQUENCE</scope>
    <source>
        <strain evidence="2">R07B-5</strain>
    </source>
</reference>
<name>A0AAD9KKP3_RIDPI</name>
<organism evidence="2 3">
    <name type="scientific">Ridgeia piscesae</name>
    <name type="common">Tubeworm</name>
    <dbReference type="NCBI Taxonomy" id="27915"/>
    <lineage>
        <taxon>Eukaryota</taxon>
        <taxon>Metazoa</taxon>
        <taxon>Spiralia</taxon>
        <taxon>Lophotrochozoa</taxon>
        <taxon>Annelida</taxon>
        <taxon>Polychaeta</taxon>
        <taxon>Sedentaria</taxon>
        <taxon>Canalipalpata</taxon>
        <taxon>Sabellida</taxon>
        <taxon>Siboglinidae</taxon>
        <taxon>Ridgeia</taxon>
    </lineage>
</organism>
<evidence type="ECO:0000313" key="3">
    <source>
        <dbReference type="Proteomes" id="UP001209878"/>
    </source>
</evidence>
<dbReference type="InterPro" id="IPR029021">
    <property type="entry name" value="Prot-tyrosine_phosphatase-like"/>
</dbReference>
<dbReference type="Gene3D" id="3.90.190.10">
    <property type="entry name" value="Protein tyrosine phosphatase superfamily"/>
    <property type="match status" value="1"/>
</dbReference>